<accession>A0AB73HEQ3</accession>
<reference evidence="1" key="1">
    <citation type="submission" date="2020-11" db="EMBL/GenBank/DDBJ databases">
        <title>Antibiotic susceptibility profiles of Pediococcus pentosaceus from various origins and their implications for the safety assessment of strains with food-technology applications.</title>
        <authorList>
            <person name="Shani N."/>
            <person name="Oberhaensli S."/>
            <person name="Arias E."/>
        </authorList>
    </citation>
    <scope>NUCLEOTIDE SEQUENCE</scope>
    <source>
        <strain evidence="1">FAM 24207</strain>
    </source>
</reference>
<evidence type="ECO:0000313" key="2">
    <source>
        <dbReference type="Proteomes" id="UP001194632"/>
    </source>
</evidence>
<comment type="caution">
    <text evidence="1">The sequence shown here is derived from an EMBL/GenBank/DDBJ whole genome shotgun (WGS) entry which is preliminary data.</text>
</comment>
<evidence type="ECO:0000313" key="1">
    <source>
        <dbReference type="EMBL" id="MBF7114525.1"/>
    </source>
</evidence>
<dbReference type="EMBL" id="JADOFP010000002">
    <property type="protein sequence ID" value="MBF7114525.1"/>
    <property type="molecule type" value="Genomic_DNA"/>
</dbReference>
<dbReference type="InterPro" id="IPR010022">
    <property type="entry name" value="XkdX"/>
</dbReference>
<proteinExistence type="predicted"/>
<dbReference type="RefSeq" id="WP_195749367.1">
    <property type="nucleotide sequence ID" value="NZ_JADOFP010000002.1"/>
</dbReference>
<sequence length="43" mass="5182">MDFDFVKMMHEWGFDIKKYVVYQSITPEQYKEITGEDYTAPEA</sequence>
<dbReference type="Proteomes" id="UP001194632">
    <property type="component" value="Unassembled WGS sequence"/>
</dbReference>
<dbReference type="Pfam" id="PF09693">
    <property type="entry name" value="Phage_XkdX"/>
    <property type="match status" value="1"/>
</dbReference>
<protein>
    <submittedName>
        <fullName evidence="1">XkdX family protein</fullName>
    </submittedName>
</protein>
<dbReference type="AlphaFoldDB" id="A0AB73HEQ3"/>
<organism evidence="1 2">
    <name type="scientific">Pediococcus pentosaceus</name>
    <dbReference type="NCBI Taxonomy" id="1255"/>
    <lineage>
        <taxon>Bacteria</taxon>
        <taxon>Bacillati</taxon>
        <taxon>Bacillota</taxon>
        <taxon>Bacilli</taxon>
        <taxon>Lactobacillales</taxon>
        <taxon>Lactobacillaceae</taxon>
        <taxon>Pediococcus</taxon>
    </lineage>
</organism>
<gene>
    <name evidence="1" type="ORF">ITQ90_03275</name>
</gene>
<name>A0AB73HEQ3_PEDPE</name>